<organism evidence="4 5">
    <name type="scientific">Deinococcus cellulosilyticus (strain DSM 18568 / NBRC 106333 / KACC 11606 / 5516J-15)</name>
    <dbReference type="NCBI Taxonomy" id="1223518"/>
    <lineage>
        <taxon>Bacteria</taxon>
        <taxon>Thermotogati</taxon>
        <taxon>Deinococcota</taxon>
        <taxon>Deinococci</taxon>
        <taxon>Deinococcales</taxon>
        <taxon>Deinococcaceae</taxon>
        <taxon>Deinococcus</taxon>
    </lineage>
</organism>
<feature type="active site" description="Proton donor/acceptor" evidence="2">
    <location>
        <position position="80"/>
    </location>
</feature>
<dbReference type="PANTHER" id="PTHR46517:SF1">
    <property type="entry name" value="FRUCTOSE-2,6-BISPHOSPHATASE TIGAR"/>
    <property type="match status" value="1"/>
</dbReference>
<keyword evidence="5" id="KW-1185">Reference proteome</keyword>
<dbReference type="GO" id="GO:0043456">
    <property type="term" value="P:regulation of pentose-phosphate shunt"/>
    <property type="evidence" value="ECO:0007669"/>
    <property type="project" value="TreeGrafter"/>
</dbReference>
<dbReference type="AlphaFoldDB" id="A0A511N413"/>
<dbReference type="PANTHER" id="PTHR46517">
    <property type="entry name" value="FRUCTOSE-2,6-BISPHOSPHATASE TIGAR"/>
    <property type="match status" value="1"/>
</dbReference>
<feature type="binding site" evidence="3">
    <location>
        <position position="58"/>
    </location>
    <ligand>
        <name>substrate</name>
    </ligand>
</feature>
<dbReference type="Pfam" id="PF00300">
    <property type="entry name" value="His_Phos_1"/>
    <property type="match status" value="1"/>
</dbReference>
<name>A0A511N413_DEIC1</name>
<dbReference type="EMBL" id="BJXB01000011">
    <property type="protein sequence ID" value="GEM47121.1"/>
    <property type="molecule type" value="Genomic_DNA"/>
</dbReference>
<protein>
    <submittedName>
        <fullName evidence="4">Alpha-ribazole phosphatase</fullName>
    </submittedName>
</protein>
<dbReference type="InterPro" id="IPR051695">
    <property type="entry name" value="Phosphoglycerate_Mutase"/>
</dbReference>
<dbReference type="SUPFAM" id="SSF53254">
    <property type="entry name" value="Phosphoglycerate mutase-like"/>
    <property type="match status" value="1"/>
</dbReference>
<evidence type="ECO:0000256" key="2">
    <source>
        <dbReference type="PIRSR" id="PIRSR613078-1"/>
    </source>
</evidence>
<feature type="binding site" evidence="3">
    <location>
        <begin position="8"/>
        <end position="15"/>
    </location>
    <ligand>
        <name>substrate</name>
    </ligand>
</feature>
<dbReference type="InterPro" id="IPR029033">
    <property type="entry name" value="His_PPase_superfam"/>
</dbReference>
<evidence type="ECO:0000256" key="3">
    <source>
        <dbReference type="PIRSR" id="PIRSR613078-2"/>
    </source>
</evidence>
<feature type="active site" description="Tele-phosphohistidine intermediate" evidence="2">
    <location>
        <position position="9"/>
    </location>
</feature>
<dbReference type="CDD" id="cd07067">
    <property type="entry name" value="HP_PGM_like"/>
    <property type="match status" value="1"/>
</dbReference>
<dbReference type="Proteomes" id="UP000321306">
    <property type="component" value="Unassembled WGS sequence"/>
</dbReference>
<evidence type="ECO:0000313" key="4">
    <source>
        <dbReference type="EMBL" id="GEM47121.1"/>
    </source>
</evidence>
<dbReference type="GO" id="GO:0004331">
    <property type="term" value="F:fructose-2,6-bisphosphate 2-phosphatase activity"/>
    <property type="evidence" value="ECO:0007669"/>
    <property type="project" value="TreeGrafter"/>
</dbReference>
<dbReference type="GO" id="GO:0005829">
    <property type="term" value="C:cytosol"/>
    <property type="evidence" value="ECO:0007669"/>
    <property type="project" value="TreeGrafter"/>
</dbReference>
<dbReference type="GO" id="GO:0045820">
    <property type="term" value="P:negative regulation of glycolytic process"/>
    <property type="evidence" value="ECO:0007669"/>
    <property type="project" value="TreeGrafter"/>
</dbReference>
<dbReference type="RefSeq" id="WP_186816026.1">
    <property type="nucleotide sequence ID" value="NZ_BJXB01000011.1"/>
</dbReference>
<comment type="caution">
    <text evidence="4">The sequence shown here is derived from an EMBL/GenBank/DDBJ whole genome shotgun (WGS) entry which is preliminary data.</text>
</comment>
<accession>A0A511N413</accession>
<gene>
    <name evidence="4" type="ORF">DC3_27560</name>
</gene>
<dbReference type="Gene3D" id="3.40.50.1240">
    <property type="entry name" value="Phosphoglycerate mutase-like"/>
    <property type="match status" value="1"/>
</dbReference>
<evidence type="ECO:0000313" key="5">
    <source>
        <dbReference type="Proteomes" id="UP000321306"/>
    </source>
</evidence>
<dbReference type="SMART" id="SM00855">
    <property type="entry name" value="PGAM"/>
    <property type="match status" value="1"/>
</dbReference>
<keyword evidence="1" id="KW-0378">Hydrolase</keyword>
<dbReference type="InterPro" id="IPR013078">
    <property type="entry name" value="His_Pase_superF_clade-1"/>
</dbReference>
<reference evidence="4 5" key="1">
    <citation type="submission" date="2019-07" db="EMBL/GenBank/DDBJ databases">
        <title>Whole genome shotgun sequence of Deinococcus cellulosilyticus NBRC 106333.</title>
        <authorList>
            <person name="Hosoyama A."/>
            <person name="Uohara A."/>
            <person name="Ohji S."/>
            <person name="Ichikawa N."/>
        </authorList>
    </citation>
    <scope>NUCLEOTIDE SEQUENCE [LARGE SCALE GENOMIC DNA]</scope>
    <source>
        <strain evidence="4 5">NBRC 106333</strain>
    </source>
</reference>
<sequence length="212" mass="24163">MIKLTLVRHGITILNSTGRWQGHLDEPLSEEGMQQAIKLRRVLRAEDYDQIVSSDLKRAYHTATLAVPDATIMADPRLRELNFGVMEGRTLEENQQHPSYLPWKTDPFTHRPEGGESFQDLLDRALDWLSTLQEDTSVLAFSHNGFIRALASHLIGIPRQAHEPMLLPFPLNTWNTGVTLLQKRQKLWVLEKLNDTGHLLEPIPLDTALQHA</sequence>
<proteinExistence type="predicted"/>
<evidence type="ECO:0000256" key="1">
    <source>
        <dbReference type="ARBA" id="ARBA00022801"/>
    </source>
</evidence>